<dbReference type="PANTHER" id="PTHR43130:SF2">
    <property type="entry name" value="DJ-1_PFPI DOMAIN-CONTAINING PROTEIN"/>
    <property type="match status" value="1"/>
</dbReference>
<organism evidence="2 3">
    <name type="scientific">Actinoalloteichus fjordicus</name>
    <dbReference type="NCBI Taxonomy" id="1612552"/>
    <lineage>
        <taxon>Bacteria</taxon>
        <taxon>Bacillati</taxon>
        <taxon>Actinomycetota</taxon>
        <taxon>Actinomycetes</taxon>
        <taxon>Pseudonocardiales</taxon>
        <taxon>Pseudonocardiaceae</taxon>
        <taxon>Actinoalloteichus</taxon>
    </lineage>
</organism>
<dbReference type="GO" id="GO:0006355">
    <property type="term" value="P:regulation of DNA-templated transcription"/>
    <property type="evidence" value="ECO:0007669"/>
    <property type="project" value="TreeGrafter"/>
</dbReference>
<dbReference type="PANTHER" id="PTHR43130">
    <property type="entry name" value="ARAC-FAMILY TRANSCRIPTIONAL REGULATOR"/>
    <property type="match status" value="1"/>
</dbReference>
<accession>A0AAC9LD72</accession>
<evidence type="ECO:0000313" key="2">
    <source>
        <dbReference type="EMBL" id="APU15688.1"/>
    </source>
</evidence>
<feature type="domain" description="DJ-1/PfpI" evidence="1">
    <location>
        <begin position="10"/>
        <end position="175"/>
    </location>
</feature>
<name>A0AAC9LD72_9PSEU</name>
<protein>
    <submittedName>
        <fullName evidence="2">Amidotransferase</fullName>
    </submittedName>
</protein>
<dbReference type="KEGG" id="acad:UA74_18300"/>
<proteinExistence type="predicted"/>
<evidence type="ECO:0000259" key="1">
    <source>
        <dbReference type="Pfam" id="PF01965"/>
    </source>
</evidence>
<dbReference type="EMBL" id="CP016076">
    <property type="protein sequence ID" value="APU15688.1"/>
    <property type="molecule type" value="Genomic_DNA"/>
</dbReference>
<dbReference type="Gene3D" id="3.40.50.880">
    <property type="match status" value="1"/>
</dbReference>
<reference evidence="3" key="1">
    <citation type="submission" date="2016-06" db="EMBL/GenBank/DDBJ databases">
        <title>Complete genome sequence of Actinoalloteichus fjordicus DSM 46855 (=ADI127-17), type strain of the new species Actinoalloteichus fjordicus.</title>
        <authorList>
            <person name="Ruckert C."/>
            <person name="Nouioui I."/>
            <person name="Willmese J."/>
            <person name="van Wezel G."/>
            <person name="Klenk H.-P."/>
            <person name="Kalinowski J."/>
            <person name="Zotchev S.B."/>
        </authorList>
    </citation>
    <scope>NUCLEOTIDE SEQUENCE [LARGE SCALE GENOMIC DNA]</scope>
    <source>
        <strain evidence="3">ADI127-7</strain>
    </source>
</reference>
<sequence>MTIMTEQQRTIALIVYPGMTPLDLVGPLQVLSGLAALDSRFRVALVAENTDPMPTDSLLRVCADHVFDQVPDPYAVIVPGGMAPTMRAMTDEKLQEYLRDTAPGAHLMGSVCTGSLVLGAAGLLTGREATSHWAFLPLLAGFGATPVRRRWVEDGPVLTAAGVAAGIDMALHLVATLAGAEAARRVQLVIEYDPEPPLGPLDWETADTAAFAPSLPEYALREGLREHPELRARLAAHLSTPV</sequence>
<keyword evidence="3" id="KW-1185">Reference proteome</keyword>
<gene>
    <name evidence="2" type="ORF">UA74_18300</name>
</gene>
<dbReference type="InterPro" id="IPR052158">
    <property type="entry name" value="INH-QAR"/>
</dbReference>
<dbReference type="InterPro" id="IPR029062">
    <property type="entry name" value="Class_I_gatase-like"/>
</dbReference>
<dbReference type="SUPFAM" id="SSF52317">
    <property type="entry name" value="Class I glutamine amidotransferase-like"/>
    <property type="match status" value="1"/>
</dbReference>
<dbReference type="AlphaFoldDB" id="A0AAC9LD72"/>
<dbReference type="CDD" id="cd03139">
    <property type="entry name" value="GATase1_PfpI_2"/>
    <property type="match status" value="1"/>
</dbReference>
<dbReference type="Pfam" id="PF01965">
    <property type="entry name" value="DJ-1_PfpI"/>
    <property type="match status" value="1"/>
</dbReference>
<dbReference type="Proteomes" id="UP000185511">
    <property type="component" value="Chromosome"/>
</dbReference>
<evidence type="ECO:0000313" key="3">
    <source>
        <dbReference type="Proteomes" id="UP000185511"/>
    </source>
</evidence>
<dbReference type="InterPro" id="IPR002818">
    <property type="entry name" value="DJ-1/PfpI"/>
</dbReference>